<name>A0A1Y1IP97_KLENI</name>
<evidence type="ECO:0000313" key="6">
    <source>
        <dbReference type="EMBL" id="GAQ91319.1"/>
    </source>
</evidence>
<evidence type="ECO:0000313" key="7">
    <source>
        <dbReference type="Proteomes" id="UP000054558"/>
    </source>
</evidence>
<keyword evidence="7" id="KW-1185">Reference proteome</keyword>
<feature type="region of interest" description="Disordered" evidence="4">
    <location>
        <begin position="76"/>
        <end position="242"/>
    </location>
</feature>
<dbReference type="GO" id="GO:0005524">
    <property type="term" value="F:ATP binding"/>
    <property type="evidence" value="ECO:0007669"/>
    <property type="project" value="UniProtKB-KW"/>
</dbReference>
<dbReference type="Pfam" id="PF09250">
    <property type="entry name" value="Prim-Pol"/>
    <property type="match status" value="1"/>
</dbReference>
<dbReference type="Proteomes" id="UP000054558">
    <property type="component" value="Unassembled WGS sequence"/>
</dbReference>
<dbReference type="InterPro" id="IPR014015">
    <property type="entry name" value="Helicase_SF3_DNA-vir"/>
</dbReference>
<dbReference type="InterPro" id="IPR014818">
    <property type="entry name" value="Phage/plasmid_primase_P4_C"/>
</dbReference>
<sequence length="1178" mass="128688">MQTDETTQVAAELEAGPKPVAPLPQDDGSGGEILHASALDAVHETEEPRASSSHGLLDPNHFHTFQRNLKEELATATNDSEASCGHDDRQHARLFSEELQGSESEGVGETIDEVEYTREKESSDEENSQDLSFINNEPKTGQNPLITYGQMNAAIESDSEPSLSQLLVGRFKRRAPAGATGSPQNRRRPRVVHSSPEPSADLSPANQSQQRGSDKGGTDQPMLDAGASSDDAPRPEDDGSLDEFDLDLLDEFAICEIVPRARSRAGTLPSAAGALLSLLHATGVPPSELSTPVLNAPQPDPVDAPPSPAIPCPPQNSPAAPAVLAMPAAPNAAPPVARAVPRPAGDRCAAAARHLHGLGVASLTFNMKVWSNDKGEEKKGPLGLMRDWGNKCDLDNCLREGVRPGRSCLAIVTEASDIYALDVDTKDGGGEAFERMLAEHGPLPDDTPWEWTGNRPGRHFFFSLSQSKAAGLLSGAGRARLTYKGEKVGLDTRGEGGMLFVGPSSYKGLDGAVRRYEWVQEIAPDRANLRAIPLWLTAIINSSDAPASAPSDRAPLVRFNPTEDEEATVQDAALPPPPAVLKRVEECVAATGDSHSRFEKLKRLGAADMYVFRVNGPRVCPYEAHHSGSNNFFVLVRGSELVYHCHSSECSGIQPKRGIGQLTPRETRLVGETAPVAAEDSTVYTPLTKSFVDYWAHKGDMGGSEIATKMYAQCNRLWYDGKSWWMWDGQRFRETGDSVVLFVIMHQLSTVYDRRATELEDEFEKTSNEEEKKVIRGLLGSLKNYNGSNAVAGTLAVMKGQMQKRLAEEFDADPDILNLHNGVLDLRTGQLDVHRPGYRCTKMAGASFRGLDFPTPTIDSFLSDIFNDDRPLIEYMERLWGYAINGSTSEELIAFLLGSGGNGKGVVKQMLESTLGEYFSVMAKDAVVKALGQRPPSKGAATGYLAELQGFRVAITDETSPGERVDLGLVLGMTGGGQVSARLLYRNNVMFRFSHTPFIQTNYDPEIPPTLAKQPNVQRRLIVVQFPNEYVSQDKYDETNPRHRRVDTGLKERMEAPAVREEFLTFLIQGSVAYFANPKVLRTHPAAIQAATAAWLGRGDKLQTFLRTEHVIVGEDKVAWEDELWGQFQAFAGIKISKEELCRQMGEKGYARTKKGGRFDGDPSKRMLCYLGLSCEYE</sequence>
<dbReference type="PROSITE" id="PS51206">
    <property type="entry name" value="SF3_HELICASE_1"/>
    <property type="match status" value="1"/>
</dbReference>
<protein>
    <recommendedName>
        <fullName evidence="5">SF3 helicase domain-containing protein</fullName>
    </recommendedName>
</protein>
<reference evidence="6 7" key="1">
    <citation type="journal article" date="2014" name="Nat. Commun.">
        <title>Klebsormidium flaccidum genome reveals primary factors for plant terrestrial adaptation.</title>
        <authorList>
            <person name="Hori K."/>
            <person name="Maruyama F."/>
            <person name="Fujisawa T."/>
            <person name="Togashi T."/>
            <person name="Yamamoto N."/>
            <person name="Seo M."/>
            <person name="Sato S."/>
            <person name="Yamada T."/>
            <person name="Mori H."/>
            <person name="Tajima N."/>
            <person name="Moriyama T."/>
            <person name="Ikeuchi M."/>
            <person name="Watanabe M."/>
            <person name="Wada H."/>
            <person name="Kobayashi K."/>
            <person name="Saito M."/>
            <person name="Masuda T."/>
            <person name="Sasaki-Sekimoto Y."/>
            <person name="Mashiguchi K."/>
            <person name="Awai K."/>
            <person name="Shimojima M."/>
            <person name="Masuda S."/>
            <person name="Iwai M."/>
            <person name="Nobusawa T."/>
            <person name="Narise T."/>
            <person name="Kondo S."/>
            <person name="Saito H."/>
            <person name="Sato R."/>
            <person name="Murakawa M."/>
            <person name="Ihara Y."/>
            <person name="Oshima-Yamada Y."/>
            <person name="Ohtaka K."/>
            <person name="Satoh M."/>
            <person name="Sonobe K."/>
            <person name="Ishii M."/>
            <person name="Ohtani R."/>
            <person name="Kanamori-Sato M."/>
            <person name="Honoki R."/>
            <person name="Miyazaki D."/>
            <person name="Mochizuki H."/>
            <person name="Umetsu J."/>
            <person name="Higashi K."/>
            <person name="Shibata D."/>
            <person name="Kamiya Y."/>
            <person name="Sato N."/>
            <person name="Nakamura Y."/>
            <person name="Tabata S."/>
            <person name="Ida S."/>
            <person name="Kurokawa K."/>
            <person name="Ohta H."/>
        </authorList>
    </citation>
    <scope>NUCLEOTIDE SEQUENCE [LARGE SCALE GENOMIC DNA]</scope>
    <source>
        <strain evidence="6 7">NIES-2285</strain>
    </source>
</reference>
<dbReference type="NCBIfam" id="TIGR01613">
    <property type="entry name" value="primase_Cterm"/>
    <property type="match status" value="1"/>
</dbReference>
<evidence type="ECO:0000256" key="3">
    <source>
        <dbReference type="ARBA" id="ARBA00022840"/>
    </source>
</evidence>
<dbReference type="PANTHER" id="PTHR35372">
    <property type="entry name" value="ATP BINDING PROTEIN-RELATED"/>
    <property type="match status" value="1"/>
</dbReference>
<proteinExistence type="predicted"/>
<dbReference type="InterPro" id="IPR051620">
    <property type="entry name" value="ORF904-like_C"/>
</dbReference>
<keyword evidence="3" id="KW-0067">ATP-binding</keyword>
<dbReference type="InterPro" id="IPR015330">
    <property type="entry name" value="DNA_primase/pol_bifunc_N"/>
</dbReference>
<evidence type="ECO:0000256" key="1">
    <source>
        <dbReference type="ARBA" id="ARBA00022741"/>
    </source>
</evidence>
<keyword evidence="2" id="KW-0378">Hydrolase</keyword>
<organism evidence="6 7">
    <name type="scientific">Klebsormidium nitens</name>
    <name type="common">Green alga</name>
    <name type="synonym">Ulothrix nitens</name>
    <dbReference type="NCBI Taxonomy" id="105231"/>
    <lineage>
        <taxon>Eukaryota</taxon>
        <taxon>Viridiplantae</taxon>
        <taxon>Streptophyta</taxon>
        <taxon>Klebsormidiophyceae</taxon>
        <taxon>Klebsormidiales</taxon>
        <taxon>Klebsormidiaceae</taxon>
        <taxon>Klebsormidium</taxon>
    </lineage>
</organism>
<dbReference type="InterPro" id="IPR006500">
    <property type="entry name" value="Helicase_put_C_phage/plasmid"/>
</dbReference>
<feature type="domain" description="SF3 helicase" evidence="5">
    <location>
        <begin position="871"/>
        <end position="1039"/>
    </location>
</feature>
<keyword evidence="1" id="KW-0547">Nucleotide-binding</keyword>
<dbReference type="AlphaFoldDB" id="A0A1Y1IP97"/>
<evidence type="ECO:0000256" key="4">
    <source>
        <dbReference type="SAM" id="MobiDB-lite"/>
    </source>
</evidence>
<feature type="compositionally biased region" description="Basic and acidic residues" evidence="4">
    <location>
        <begin position="84"/>
        <end position="96"/>
    </location>
</feature>
<dbReference type="Pfam" id="PF08706">
    <property type="entry name" value="D5_N"/>
    <property type="match status" value="1"/>
</dbReference>
<dbReference type="OrthoDB" id="2375545at2759"/>
<dbReference type="EMBL" id="DF237713">
    <property type="protein sequence ID" value="GAQ91319.1"/>
    <property type="molecule type" value="Genomic_DNA"/>
</dbReference>
<gene>
    <name evidence="6" type="ORF">KFL_007640060</name>
</gene>
<dbReference type="SMART" id="SM00943">
    <property type="entry name" value="Prim-Pol"/>
    <property type="match status" value="1"/>
</dbReference>
<accession>A0A1Y1IP97</accession>
<dbReference type="GO" id="GO:0016787">
    <property type="term" value="F:hydrolase activity"/>
    <property type="evidence" value="ECO:0007669"/>
    <property type="project" value="UniProtKB-KW"/>
</dbReference>
<evidence type="ECO:0000256" key="2">
    <source>
        <dbReference type="ARBA" id="ARBA00022801"/>
    </source>
</evidence>
<feature type="compositionally biased region" description="Polar residues" evidence="4">
    <location>
        <begin position="129"/>
        <end position="145"/>
    </location>
</feature>
<dbReference type="PANTHER" id="PTHR35372:SF2">
    <property type="entry name" value="SF3 HELICASE DOMAIN-CONTAINING PROTEIN"/>
    <property type="match status" value="1"/>
</dbReference>
<evidence type="ECO:0000259" key="5">
    <source>
        <dbReference type="PROSITE" id="PS51206"/>
    </source>
</evidence>
<feature type="region of interest" description="Disordered" evidence="4">
    <location>
        <begin position="1"/>
        <end position="63"/>
    </location>
</feature>
<dbReference type="SMART" id="SM00885">
    <property type="entry name" value="D5_N"/>
    <property type="match status" value="1"/>
</dbReference>